<comment type="caution">
    <text evidence="10">The sequence shown here is derived from an EMBL/GenBank/DDBJ whole genome shotgun (WGS) entry which is preliminary data.</text>
</comment>
<keyword evidence="10" id="KW-0547">Nucleotide-binding</keyword>
<dbReference type="PRINTS" id="PR00344">
    <property type="entry name" value="BCTRLSENSOR"/>
</dbReference>
<sequence>MSQTAPWQESQARLDAIRHRMHELPPRRQHELRLVEARNRMLAGALRSARRDLDELLAQDLPTDLRVRTLSLAANAAESTHDFDSAYRLLLDALELLPSVDEPQAHSQVFSRAYALFLRAGDHDRALDYARRSLAASEESGDVRRLCYDLIHLSNSLRVHPEYGIGYARDYLRQAREQCVAAADPVLIAVTENMYGQYLLDAGDLPEAIAQLEYAVERMRLSSFHVGALEARYFLLQAYVQAGRFESARQVADGLVDAFMEYDRLSDVIAVKQELLAIAETEDDFERAYEYQLAIDQLQEEQLNRQEGAAGLAYRRVSFDTRLANYDRLVAEGRLARERWLRNASAGGGFLLIFLGFAMFQRYRNWAQLNARVEQRNQELAGLGEIARSINIHSTAEGVYRVLLEGGMRLFGPVYRSEILTRDWRRREFRWVAIHGSNEDVLPLRGVPADELLTRYVQQARELAPGIHLQQGPALRPGFPARVARSTPRFTGMASEQQLVLTLAQDVTVEGVLVLAIPGNVDAAEAIDLDRMGRLRAHALVALARAHQLEELSQERVRAEQALKDMEQARTGLEEAIAESLKAAEAKGNFLAQVSHELRTPLNAINGFSQKLLKRLPASNSPKIHRYSSQIDTASRHLLSLIDELLDVSRLESGRMPVSIESVELLPLIEEVAGMVQPQYERAGNRLLLEMDQAPSRVQTDALKLRQILLNLVSNACRFTDDGCVRLCIREERVAGEDSSRLLIRVEDDGVGIAADEQERIFEPFSQSNRELDRRVGGVGLGLAVTRNLCALLGGEISVSSQPGEGATFSIDLPMQPTRSGFSSAIPEVIGDKIQRSDGQPLRVFMVEDNRINRELMSEFLTMEGMVVASAETAEAGLDAIPDWQPDVILMDMHLPGMQGDEAVRKLKQSPATSAIPVIAVSAFAGDAMRMRALEAGCAFYETKPVDFSILLNRIVSLAGKGQA</sequence>
<dbReference type="InterPro" id="IPR036890">
    <property type="entry name" value="HATPase_C_sf"/>
</dbReference>
<evidence type="ECO:0000256" key="2">
    <source>
        <dbReference type="ARBA" id="ARBA00012438"/>
    </source>
</evidence>
<dbReference type="GO" id="GO:0005524">
    <property type="term" value="F:ATP binding"/>
    <property type="evidence" value="ECO:0007669"/>
    <property type="project" value="UniProtKB-KW"/>
</dbReference>
<proteinExistence type="predicted"/>
<dbReference type="CDD" id="cd16922">
    <property type="entry name" value="HATPase_EvgS-ArcB-TorS-like"/>
    <property type="match status" value="1"/>
</dbReference>
<dbReference type="EMBL" id="JAVDDT010000005">
    <property type="protein sequence ID" value="MDQ2070085.1"/>
    <property type="molecule type" value="Genomic_DNA"/>
</dbReference>
<dbReference type="SUPFAM" id="SSF55874">
    <property type="entry name" value="ATPase domain of HSP90 chaperone/DNA topoisomerase II/histidine kinase"/>
    <property type="match status" value="1"/>
</dbReference>
<reference evidence="10 11" key="1">
    <citation type="submission" date="2023-08" db="EMBL/GenBank/DDBJ databases">
        <title>Whole-genome sequencing of halo(alkali)philic microorganisms from hypersaline lakes.</title>
        <authorList>
            <person name="Sorokin D.Y."/>
            <person name="Abbas B."/>
            <person name="Merkel A.Y."/>
        </authorList>
    </citation>
    <scope>NUCLEOTIDE SEQUENCE [LARGE SCALE GENOMIC DNA]</scope>
    <source>
        <strain evidence="10 11">AB-CW4</strain>
    </source>
</reference>
<gene>
    <name evidence="10" type="ORF">RBH19_09370</name>
</gene>
<protein>
    <recommendedName>
        <fullName evidence="2">histidine kinase</fullName>
        <ecNumber evidence="2">2.7.13.3</ecNumber>
    </recommendedName>
</protein>
<dbReference type="InterPro" id="IPR003661">
    <property type="entry name" value="HisK_dim/P_dom"/>
</dbReference>
<dbReference type="InterPro" id="IPR003594">
    <property type="entry name" value="HATPase_dom"/>
</dbReference>
<keyword evidence="10" id="KW-0067">ATP-binding</keyword>
<dbReference type="PROSITE" id="PS50110">
    <property type="entry name" value="RESPONSE_REGULATORY"/>
    <property type="match status" value="1"/>
</dbReference>
<dbReference type="Pfam" id="PF00072">
    <property type="entry name" value="Response_reg"/>
    <property type="match status" value="1"/>
</dbReference>
<feature type="domain" description="Histidine kinase" evidence="8">
    <location>
        <begin position="593"/>
        <end position="817"/>
    </location>
</feature>
<dbReference type="Gene3D" id="3.30.565.10">
    <property type="entry name" value="Histidine kinase-like ATPase, C-terminal domain"/>
    <property type="match status" value="1"/>
</dbReference>
<dbReference type="Gene3D" id="1.25.40.10">
    <property type="entry name" value="Tetratricopeptide repeat domain"/>
    <property type="match status" value="1"/>
</dbReference>
<dbReference type="Gene3D" id="3.40.50.2300">
    <property type="match status" value="1"/>
</dbReference>
<evidence type="ECO:0000313" key="11">
    <source>
        <dbReference type="Proteomes" id="UP001239019"/>
    </source>
</evidence>
<keyword evidence="5" id="KW-0418">Kinase</keyword>
<dbReference type="Pfam" id="PF00512">
    <property type="entry name" value="HisKA"/>
    <property type="match status" value="1"/>
</dbReference>
<dbReference type="Gene3D" id="3.30.450.40">
    <property type="match status" value="1"/>
</dbReference>
<comment type="catalytic activity">
    <reaction evidence="1">
        <text>ATP + protein L-histidine = ADP + protein N-phospho-L-histidine.</text>
        <dbReference type="EC" id="2.7.13.3"/>
    </reaction>
</comment>
<dbReference type="PROSITE" id="PS50109">
    <property type="entry name" value="HIS_KIN"/>
    <property type="match status" value="1"/>
</dbReference>
<dbReference type="InterPro" id="IPR029016">
    <property type="entry name" value="GAF-like_dom_sf"/>
</dbReference>
<dbReference type="InterPro" id="IPR011006">
    <property type="entry name" value="CheY-like_superfamily"/>
</dbReference>
<dbReference type="SUPFAM" id="SSF48452">
    <property type="entry name" value="TPR-like"/>
    <property type="match status" value="1"/>
</dbReference>
<dbReference type="InterPro" id="IPR004358">
    <property type="entry name" value="Sig_transdc_His_kin-like_C"/>
</dbReference>
<evidence type="ECO:0000256" key="5">
    <source>
        <dbReference type="ARBA" id="ARBA00022777"/>
    </source>
</evidence>
<feature type="domain" description="Response regulatory" evidence="9">
    <location>
        <begin position="843"/>
        <end position="959"/>
    </location>
</feature>
<dbReference type="Proteomes" id="UP001239019">
    <property type="component" value="Unassembled WGS sequence"/>
</dbReference>
<feature type="coiled-coil region" evidence="7">
    <location>
        <begin position="549"/>
        <end position="583"/>
    </location>
</feature>
<accession>A0ABU0W7R9</accession>
<dbReference type="SMART" id="SM00388">
    <property type="entry name" value="HisKA"/>
    <property type="match status" value="1"/>
</dbReference>
<feature type="modified residue" description="4-aspartylphosphate" evidence="6">
    <location>
        <position position="892"/>
    </location>
</feature>
<organism evidence="10 11">
    <name type="scientific">Natronospira bacteriovora</name>
    <dbReference type="NCBI Taxonomy" id="3069753"/>
    <lineage>
        <taxon>Bacteria</taxon>
        <taxon>Pseudomonadati</taxon>
        <taxon>Pseudomonadota</taxon>
        <taxon>Gammaproteobacteria</taxon>
        <taxon>Natronospirales</taxon>
        <taxon>Natronospiraceae</taxon>
        <taxon>Natronospira</taxon>
    </lineage>
</organism>
<keyword evidence="4" id="KW-0808">Transferase</keyword>
<dbReference type="Gene3D" id="1.10.287.130">
    <property type="match status" value="1"/>
</dbReference>
<keyword evidence="11" id="KW-1185">Reference proteome</keyword>
<dbReference type="Pfam" id="PF02518">
    <property type="entry name" value="HATPase_c"/>
    <property type="match status" value="1"/>
</dbReference>
<dbReference type="InterPro" id="IPR011990">
    <property type="entry name" value="TPR-like_helical_dom_sf"/>
</dbReference>
<dbReference type="InterPro" id="IPR001789">
    <property type="entry name" value="Sig_transdc_resp-reg_receiver"/>
</dbReference>
<dbReference type="InterPro" id="IPR036097">
    <property type="entry name" value="HisK_dim/P_sf"/>
</dbReference>
<evidence type="ECO:0000256" key="3">
    <source>
        <dbReference type="ARBA" id="ARBA00022553"/>
    </source>
</evidence>
<evidence type="ECO:0000256" key="4">
    <source>
        <dbReference type="ARBA" id="ARBA00022679"/>
    </source>
</evidence>
<dbReference type="SUPFAM" id="SSF52172">
    <property type="entry name" value="CheY-like"/>
    <property type="match status" value="1"/>
</dbReference>
<dbReference type="SUPFAM" id="SSF47384">
    <property type="entry name" value="Homodimeric domain of signal transducing histidine kinase"/>
    <property type="match status" value="1"/>
</dbReference>
<dbReference type="PANTHER" id="PTHR43047:SF72">
    <property type="entry name" value="OSMOSENSING HISTIDINE PROTEIN KINASE SLN1"/>
    <property type="match status" value="1"/>
</dbReference>
<dbReference type="InterPro" id="IPR005467">
    <property type="entry name" value="His_kinase_dom"/>
</dbReference>
<keyword evidence="3 6" id="KW-0597">Phosphoprotein</keyword>
<dbReference type="CDD" id="cd00082">
    <property type="entry name" value="HisKA"/>
    <property type="match status" value="1"/>
</dbReference>
<dbReference type="EC" id="2.7.13.3" evidence="2"/>
<evidence type="ECO:0000256" key="7">
    <source>
        <dbReference type="SAM" id="Coils"/>
    </source>
</evidence>
<evidence type="ECO:0000313" key="10">
    <source>
        <dbReference type="EMBL" id="MDQ2070085.1"/>
    </source>
</evidence>
<dbReference type="SMART" id="SM00387">
    <property type="entry name" value="HATPase_c"/>
    <property type="match status" value="1"/>
</dbReference>
<name>A0ABU0W7R9_9GAMM</name>
<evidence type="ECO:0000256" key="1">
    <source>
        <dbReference type="ARBA" id="ARBA00000085"/>
    </source>
</evidence>
<dbReference type="SMART" id="SM00448">
    <property type="entry name" value="REC"/>
    <property type="match status" value="1"/>
</dbReference>
<evidence type="ECO:0000256" key="6">
    <source>
        <dbReference type="PROSITE-ProRule" id="PRU00169"/>
    </source>
</evidence>
<evidence type="ECO:0000259" key="8">
    <source>
        <dbReference type="PROSITE" id="PS50109"/>
    </source>
</evidence>
<dbReference type="PANTHER" id="PTHR43047">
    <property type="entry name" value="TWO-COMPONENT HISTIDINE PROTEIN KINASE"/>
    <property type="match status" value="1"/>
</dbReference>
<dbReference type="RefSeq" id="WP_306728581.1">
    <property type="nucleotide sequence ID" value="NZ_JAVDDT010000005.1"/>
</dbReference>
<evidence type="ECO:0000259" key="9">
    <source>
        <dbReference type="PROSITE" id="PS50110"/>
    </source>
</evidence>
<keyword evidence="7" id="KW-0175">Coiled coil</keyword>